<accession>A0A1E1J1D1</accession>
<reference evidence="2" key="1">
    <citation type="submission" date="2012-08" db="EMBL/GenBank/DDBJ databases">
        <title>Comparative genomics of metastatic and non-metastatic Leishmania guyanensis provides insights into polygenic factors involved in Leishmania RNA virus infection.</title>
        <authorList>
            <person name="Smith D."/>
            <person name="Hertz-Fowler C."/>
            <person name="Martin R."/>
            <person name="Dickens N."/>
            <person name="Fasel N."/>
            <person name="Falquet L."/>
            <person name="Beverley S."/>
            <person name="Zangger H."/>
            <person name="Calderon-Copete S."/>
            <person name="Mottram J."/>
            <person name="Xenarios I."/>
        </authorList>
    </citation>
    <scope>NUCLEOTIDE SEQUENCE</scope>
    <source>
        <strain evidence="2">MHOM/BR/75/M4147/SSU:IR2SAT-LUC</strain>
    </source>
</reference>
<dbReference type="EMBL" id="CALQ01001299">
    <property type="protein sequence ID" value="CCM17385.1"/>
    <property type="molecule type" value="Genomic_DNA"/>
</dbReference>
<name>A0A1E1J1D1_LEIGU</name>
<keyword evidence="1" id="KW-0472">Membrane</keyword>
<keyword evidence="1" id="KW-0812">Transmembrane</keyword>
<keyword evidence="1" id="KW-1133">Transmembrane helix</keyword>
<dbReference type="AlphaFoldDB" id="A0A1E1J1D1"/>
<gene>
    <name evidence="2" type="primary">LgM4147LRVhigh.29.01601.00180</name>
    <name evidence="2" type="ORF">BN36_2948840</name>
</gene>
<evidence type="ECO:0000256" key="1">
    <source>
        <dbReference type="SAM" id="Phobius"/>
    </source>
</evidence>
<evidence type="ECO:0000313" key="2">
    <source>
        <dbReference type="EMBL" id="CCM17385.1"/>
    </source>
</evidence>
<protein>
    <submittedName>
        <fullName evidence="2">Uncharacterized protein</fullName>
    </submittedName>
</protein>
<organism evidence="2">
    <name type="scientific">Leishmania guyanensis</name>
    <dbReference type="NCBI Taxonomy" id="5670"/>
    <lineage>
        <taxon>Eukaryota</taxon>
        <taxon>Discoba</taxon>
        <taxon>Euglenozoa</taxon>
        <taxon>Kinetoplastea</taxon>
        <taxon>Metakinetoplastina</taxon>
        <taxon>Trypanosomatida</taxon>
        <taxon>Trypanosomatidae</taxon>
        <taxon>Leishmaniinae</taxon>
        <taxon>Leishmania</taxon>
        <taxon>Leishmania guyanensis species complex</taxon>
    </lineage>
</organism>
<proteinExistence type="predicted"/>
<sequence length="101" mass="11541">MISESTRGAALHEGIVGIQQPSAEQCVEMRKVLKVFQHRARARLELTRARMQLRNLCDYEIIGRYCGLLLFPFVMYVCVGQMQGYSESRICDCIASRKDVP</sequence>
<feature type="transmembrane region" description="Helical" evidence="1">
    <location>
        <begin position="61"/>
        <end position="79"/>
    </location>
</feature>